<dbReference type="InterPro" id="IPR005490">
    <property type="entry name" value="LD_TPept_cat_dom"/>
</dbReference>
<feature type="region of interest" description="Disordered" evidence="7">
    <location>
        <begin position="69"/>
        <end position="104"/>
    </location>
</feature>
<evidence type="ECO:0000256" key="1">
    <source>
        <dbReference type="ARBA" id="ARBA00004752"/>
    </source>
</evidence>
<comment type="caution">
    <text evidence="6">Lacks conserved residue(s) required for the propagation of feature annotation.</text>
</comment>
<feature type="transmembrane region" description="Helical" evidence="8">
    <location>
        <begin position="43"/>
        <end position="64"/>
    </location>
</feature>
<keyword evidence="8" id="KW-0472">Membrane</keyword>
<dbReference type="Proteomes" id="UP001499854">
    <property type="component" value="Unassembled WGS sequence"/>
</dbReference>
<keyword evidence="4 6" id="KW-0573">Peptidoglycan synthesis</keyword>
<evidence type="ECO:0000256" key="5">
    <source>
        <dbReference type="ARBA" id="ARBA00023316"/>
    </source>
</evidence>
<dbReference type="EMBL" id="BAAAQM010000023">
    <property type="protein sequence ID" value="GAA1977351.1"/>
    <property type="molecule type" value="Genomic_DNA"/>
</dbReference>
<comment type="caution">
    <text evidence="10">The sequence shown here is derived from an EMBL/GenBank/DDBJ whole genome shotgun (WGS) entry which is preliminary data.</text>
</comment>
<evidence type="ECO:0000256" key="3">
    <source>
        <dbReference type="ARBA" id="ARBA00022960"/>
    </source>
</evidence>
<organism evidence="10 11">
    <name type="scientific">Catenulispora subtropica</name>
    <dbReference type="NCBI Taxonomy" id="450798"/>
    <lineage>
        <taxon>Bacteria</taxon>
        <taxon>Bacillati</taxon>
        <taxon>Actinomycetota</taxon>
        <taxon>Actinomycetes</taxon>
        <taxon>Catenulisporales</taxon>
        <taxon>Catenulisporaceae</taxon>
        <taxon>Catenulispora</taxon>
    </lineage>
</organism>
<name>A0ABN2RYU3_9ACTN</name>
<dbReference type="Pfam" id="PF03734">
    <property type="entry name" value="YkuD"/>
    <property type="match status" value="1"/>
</dbReference>
<keyword evidence="8" id="KW-1133">Transmembrane helix</keyword>
<keyword evidence="5 6" id="KW-0961">Cell wall biogenesis/degradation</keyword>
<dbReference type="InterPro" id="IPR050979">
    <property type="entry name" value="LD-transpeptidase"/>
</dbReference>
<keyword evidence="2" id="KW-0808">Transferase</keyword>
<protein>
    <recommendedName>
        <fullName evidence="9">L,D-TPase catalytic domain-containing protein</fullName>
    </recommendedName>
</protein>
<evidence type="ECO:0000256" key="7">
    <source>
        <dbReference type="SAM" id="MobiDB-lite"/>
    </source>
</evidence>
<comment type="pathway">
    <text evidence="1 6">Cell wall biogenesis; peptidoglycan biosynthesis.</text>
</comment>
<proteinExistence type="predicted"/>
<evidence type="ECO:0000313" key="10">
    <source>
        <dbReference type="EMBL" id="GAA1977351.1"/>
    </source>
</evidence>
<evidence type="ECO:0000313" key="11">
    <source>
        <dbReference type="Proteomes" id="UP001499854"/>
    </source>
</evidence>
<evidence type="ECO:0000256" key="6">
    <source>
        <dbReference type="PROSITE-ProRule" id="PRU01373"/>
    </source>
</evidence>
<dbReference type="Gene3D" id="2.40.440.10">
    <property type="entry name" value="L,D-transpeptidase catalytic domain-like"/>
    <property type="match status" value="1"/>
</dbReference>
<gene>
    <name evidence="10" type="ORF">GCM10009838_42180</name>
</gene>
<keyword evidence="3 6" id="KW-0133">Cell shape</keyword>
<feature type="domain" description="L,D-TPase catalytic" evidence="9">
    <location>
        <begin position="110"/>
        <end position="232"/>
    </location>
</feature>
<feature type="compositionally biased region" description="Pro residues" evidence="7">
    <location>
        <begin position="85"/>
        <end position="94"/>
    </location>
</feature>
<keyword evidence="8" id="KW-0812">Transmembrane</keyword>
<dbReference type="PANTHER" id="PTHR30582:SF2">
    <property type="entry name" value="L,D-TRANSPEPTIDASE YCIB-RELATED"/>
    <property type="match status" value="1"/>
</dbReference>
<dbReference type="RefSeq" id="WP_344658783.1">
    <property type="nucleotide sequence ID" value="NZ_BAAAQM010000023.1"/>
</dbReference>
<evidence type="ECO:0000259" key="9">
    <source>
        <dbReference type="PROSITE" id="PS52029"/>
    </source>
</evidence>
<dbReference type="CDD" id="cd16913">
    <property type="entry name" value="YkuD_like"/>
    <property type="match status" value="1"/>
</dbReference>
<dbReference type="InterPro" id="IPR038063">
    <property type="entry name" value="Transpep_catalytic_dom"/>
</dbReference>
<keyword evidence="11" id="KW-1185">Reference proteome</keyword>
<evidence type="ECO:0000256" key="8">
    <source>
        <dbReference type="SAM" id="Phobius"/>
    </source>
</evidence>
<evidence type="ECO:0000256" key="4">
    <source>
        <dbReference type="ARBA" id="ARBA00022984"/>
    </source>
</evidence>
<evidence type="ECO:0000256" key="2">
    <source>
        <dbReference type="ARBA" id="ARBA00022679"/>
    </source>
</evidence>
<dbReference type="SUPFAM" id="SSF141523">
    <property type="entry name" value="L,D-transpeptidase catalytic domain-like"/>
    <property type="match status" value="1"/>
</dbReference>
<reference evidence="10 11" key="1">
    <citation type="journal article" date="2019" name="Int. J. Syst. Evol. Microbiol.">
        <title>The Global Catalogue of Microorganisms (GCM) 10K type strain sequencing project: providing services to taxonomists for standard genome sequencing and annotation.</title>
        <authorList>
            <consortium name="The Broad Institute Genomics Platform"/>
            <consortium name="The Broad Institute Genome Sequencing Center for Infectious Disease"/>
            <person name="Wu L."/>
            <person name="Ma J."/>
        </authorList>
    </citation>
    <scope>NUCLEOTIDE SEQUENCE [LARGE SCALE GENOMIC DNA]</scope>
    <source>
        <strain evidence="10 11">JCM 16013</strain>
    </source>
</reference>
<sequence>MHDTLDERLAQLGGSLEDAAAVRSPSLVRSRGEQIRAAHRRRMVAMTATGAAVAVIGVGSLVAFRPDSGGHAGPVGPGSTVTPTAPAPTAPSGPPSHTAVGAPPTKAGISTVVVDLKKDTMTVYGKDQKVLKTIPVTGGTATHPTRVGTFTVASKQQHMTLSTTMPQGGDSYSIAIDWVLQLDGGGPQVYAMPWNSSKFGQINGTHGDVGMSTADAEWLYDQLETGDGITIR</sequence>
<dbReference type="PANTHER" id="PTHR30582">
    <property type="entry name" value="L,D-TRANSPEPTIDASE"/>
    <property type="match status" value="1"/>
</dbReference>
<dbReference type="PROSITE" id="PS52029">
    <property type="entry name" value="LD_TPASE"/>
    <property type="match status" value="1"/>
</dbReference>
<accession>A0ABN2RYU3</accession>